<evidence type="ECO:0000313" key="1">
    <source>
        <dbReference type="EMBL" id="SNT13800.1"/>
    </source>
</evidence>
<name>A0A239K761_9BACT</name>
<dbReference type="RefSeq" id="WP_089408974.1">
    <property type="nucleotide sequence ID" value="NZ_FZOU01000004.1"/>
</dbReference>
<evidence type="ECO:0000313" key="2">
    <source>
        <dbReference type="Proteomes" id="UP000198356"/>
    </source>
</evidence>
<sequence>MFTHFEQPGKCEWLGGGLNGFVDHLNRVYGTAYALTRCLDVVQISGVTSKEPEVLLTDSENEQQMVIERKSVVWPPNYLHRHQLEHDFANTVWQHTRGSYRDATYELSLNSREFDQLDRKQIHDIANQIAAAMARVTPEQLPIRSRTPLRWSFRKVPEGEQENQSPGIIVSHQQSLSFDDPDDDSARAGTTSQIQSQLEAAAAKFNNYSECRRVVLLDFYGTEIGEDEIPELFKDVTIPNEIDVVWRTVRDWTSEDTYDIGYDQLHVRS</sequence>
<proteinExistence type="predicted"/>
<organism evidence="1 2">
    <name type="scientific">Granulicella rosea</name>
    <dbReference type="NCBI Taxonomy" id="474952"/>
    <lineage>
        <taxon>Bacteria</taxon>
        <taxon>Pseudomonadati</taxon>
        <taxon>Acidobacteriota</taxon>
        <taxon>Terriglobia</taxon>
        <taxon>Terriglobales</taxon>
        <taxon>Acidobacteriaceae</taxon>
        <taxon>Granulicella</taxon>
    </lineage>
</organism>
<dbReference type="OrthoDB" id="5510448at2"/>
<dbReference type="Proteomes" id="UP000198356">
    <property type="component" value="Unassembled WGS sequence"/>
</dbReference>
<keyword evidence="2" id="KW-1185">Reference proteome</keyword>
<accession>A0A239K761</accession>
<dbReference type="AlphaFoldDB" id="A0A239K761"/>
<dbReference type="EMBL" id="FZOU01000004">
    <property type="protein sequence ID" value="SNT13800.1"/>
    <property type="molecule type" value="Genomic_DNA"/>
</dbReference>
<reference evidence="1 2" key="1">
    <citation type="submission" date="2017-06" db="EMBL/GenBank/DDBJ databases">
        <authorList>
            <person name="Kim H.J."/>
            <person name="Triplett B.A."/>
        </authorList>
    </citation>
    <scope>NUCLEOTIDE SEQUENCE [LARGE SCALE GENOMIC DNA]</scope>
    <source>
        <strain evidence="1 2">DSM 18704</strain>
    </source>
</reference>
<gene>
    <name evidence="1" type="ORF">SAMN05421770_104338</name>
</gene>
<protein>
    <submittedName>
        <fullName evidence="1">Uncharacterized protein</fullName>
    </submittedName>
</protein>